<evidence type="ECO:0000313" key="2">
    <source>
        <dbReference type="EMBL" id="MBA0597449.1"/>
    </source>
</evidence>
<name>A0A7J8Q7A1_GOSRA</name>
<dbReference type="EMBL" id="JABEZZ010000010">
    <property type="protein sequence ID" value="MBA0597449.1"/>
    <property type="molecule type" value="Genomic_DNA"/>
</dbReference>
<comment type="caution">
    <text evidence="2">The sequence shown here is derived from an EMBL/GenBank/DDBJ whole genome shotgun (WGS) entry which is preliminary data.</text>
</comment>
<reference evidence="2 3" key="1">
    <citation type="journal article" date="2019" name="Genome Biol. Evol.">
        <title>Insights into the evolution of the New World diploid cottons (Gossypium, subgenus Houzingenia) based on genome sequencing.</title>
        <authorList>
            <person name="Grover C.E."/>
            <person name="Arick M.A. 2nd"/>
            <person name="Thrash A."/>
            <person name="Conover J.L."/>
            <person name="Sanders W.S."/>
            <person name="Peterson D.G."/>
            <person name="Frelichowski J.E."/>
            <person name="Scheffler J.A."/>
            <person name="Scheffler B.E."/>
            <person name="Wendel J.F."/>
        </authorList>
    </citation>
    <scope>NUCLEOTIDE SEQUENCE [LARGE SCALE GENOMIC DNA]</scope>
    <source>
        <strain evidence="2">8</strain>
        <tissue evidence="2">Leaf</tissue>
    </source>
</reference>
<dbReference type="AlphaFoldDB" id="A0A7J8Q7A1"/>
<dbReference type="Gene3D" id="1.25.40.10">
    <property type="entry name" value="Tetratricopeptide repeat domain"/>
    <property type="match status" value="1"/>
</dbReference>
<accession>A0A7J8Q7A1</accession>
<organism evidence="2 3">
    <name type="scientific">Gossypium raimondii</name>
    <name type="common">Peruvian cotton</name>
    <name type="synonym">Gossypium klotzschianum subsp. raimondii</name>
    <dbReference type="NCBI Taxonomy" id="29730"/>
    <lineage>
        <taxon>Eukaryota</taxon>
        <taxon>Viridiplantae</taxon>
        <taxon>Streptophyta</taxon>
        <taxon>Embryophyta</taxon>
        <taxon>Tracheophyta</taxon>
        <taxon>Spermatophyta</taxon>
        <taxon>Magnoliopsida</taxon>
        <taxon>eudicotyledons</taxon>
        <taxon>Gunneridae</taxon>
        <taxon>Pentapetalae</taxon>
        <taxon>rosids</taxon>
        <taxon>malvids</taxon>
        <taxon>Malvales</taxon>
        <taxon>Malvaceae</taxon>
        <taxon>Malvoideae</taxon>
        <taxon>Gossypium</taxon>
    </lineage>
</organism>
<evidence type="ECO:0000256" key="1">
    <source>
        <dbReference type="SAM" id="MobiDB-lite"/>
    </source>
</evidence>
<dbReference type="PANTHER" id="PTHR26312">
    <property type="entry name" value="TETRATRICOPEPTIDE REPEAT PROTEIN 5"/>
    <property type="match status" value="1"/>
</dbReference>
<feature type="region of interest" description="Disordered" evidence="1">
    <location>
        <begin position="45"/>
        <end position="77"/>
    </location>
</feature>
<protein>
    <recommendedName>
        <fullName evidence="4">Suppressor of forked domain-containing protein</fullName>
    </recommendedName>
</protein>
<evidence type="ECO:0008006" key="4">
    <source>
        <dbReference type="Google" id="ProtNLM"/>
    </source>
</evidence>
<evidence type="ECO:0000313" key="3">
    <source>
        <dbReference type="Proteomes" id="UP000593578"/>
    </source>
</evidence>
<gene>
    <name evidence="2" type="ORF">Gorai_007253</name>
</gene>
<dbReference type="PANTHER" id="PTHR26312:SF227">
    <property type="entry name" value="TETRATRICOPEPTIDE REPEAT (TPR)-LIKE SUPERFAMILY PROTEIN"/>
    <property type="match status" value="1"/>
</dbReference>
<dbReference type="Proteomes" id="UP000593578">
    <property type="component" value="Unassembled WGS sequence"/>
</dbReference>
<proteinExistence type="predicted"/>
<dbReference type="InterPro" id="IPR011990">
    <property type="entry name" value="TPR-like_helical_dom_sf"/>
</dbReference>
<sequence>MYADLIWQTHKDGPRAETYFDQAVKSAPDDCFVLASYARFLWDAEEEDDEEEKAGEKFSNGSDQSFFHGAPPLAAAS</sequence>